<dbReference type="Proteomes" id="UP000504609">
    <property type="component" value="Unplaced"/>
</dbReference>
<keyword evidence="3" id="KW-1185">Reference proteome</keyword>
<dbReference type="KEGG" id="cmos:111442874"/>
<dbReference type="Pfam" id="PF14223">
    <property type="entry name" value="Retrotran_gag_2"/>
    <property type="match status" value="1"/>
</dbReference>
<dbReference type="AlphaFoldDB" id="A0A6J1F7M5"/>
<feature type="compositionally biased region" description="Polar residues" evidence="1">
    <location>
        <begin position="364"/>
        <end position="375"/>
    </location>
</feature>
<name>A0A6J1F7M5_CUCMO</name>
<feature type="domain" description="DUF4219" evidence="2">
    <location>
        <begin position="13"/>
        <end position="39"/>
    </location>
</feature>
<protein>
    <submittedName>
        <fullName evidence="4">Uncharacterized protein LOC111442874</fullName>
    </submittedName>
</protein>
<dbReference type="Pfam" id="PF13961">
    <property type="entry name" value="DUF4219"/>
    <property type="match status" value="1"/>
</dbReference>
<dbReference type="InterPro" id="IPR025314">
    <property type="entry name" value="DUF4219"/>
</dbReference>
<organism evidence="3 4">
    <name type="scientific">Cucurbita moschata</name>
    <name type="common">Winter crookneck squash</name>
    <name type="synonym">Cucurbita pepo var. moschata</name>
    <dbReference type="NCBI Taxonomy" id="3662"/>
    <lineage>
        <taxon>Eukaryota</taxon>
        <taxon>Viridiplantae</taxon>
        <taxon>Streptophyta</taxon>
        <taxon>Embryophyta</taxon>
        <taxon>Tracheophyta</taxon>
        <taxon>Spermatophyta</taxon>
        <taxon>Magnoliopsida</taxon>
        <taxon>eudicotyledons</taxon>
        <taxon>Gunneridae</taxon>
        <taxon>Pentapetalae</taxon>
        <taxon>rosids</taxon>
        <taxon>fabids</taxon>
        <taxon>Cucurbitales</taxon>
        <taxon>Cucurbitaceae</taxon>
        <taxon>Cucurbiteae</taxon>
        <taxon>Cucurbita</taxon>
    </lineage>
</organism>
<dbReference type="RefSeq" id="XP_022936199.1">
    <property type="nucleotide sequence ID" value="XM_023080431.1"/>
</dbReference>
<dbReference type="PANTHER" id="PTHR35317">
    <property type="entry name" value="OS04G0629600 PROTEIN"/>
    <property type="match status" value="1"/>
</dbReference>
<sequence>MANMMGQMPLPRLTKTNYENWSIQMKALLSSQDAWEVVEDGFKEPKDITGYMAAQNKSLKELRSKDKAALYMLFQAVEESGFEKITVANQLNRNGEMLPETRVVEKILRSLTENFENVVCAIEESKDLAKFTVDELAGSLEAHEQCKMGHYARDCRAKEKVEETINLALDDPTSGGILLMAQNEEPNTKGDGGVKDDGDSHEVVEVVGNGRYWRLFPPSAHRTIGLGGNQIPSGRCTASAGIQHQGALGRRRPTEGALGRRRPKRPMWLIPRRMSQLSSWVTACVPNFDSKSTEMEVIDDVVEPEKELQLGVAKVAREPIQLEEERVFAQIGERDEQHEHRRWILDTGATNHMTGARSKGAAPSCSSAREASIAS</sequence>
<evidence type="ECO:0000256" key="1">
    <source>
        <dbReference type="SAM" id="MobiDB-lite"/>
    </source>
</evidence>
<proteinExistence type="predicted"/>
<evidence type="ECO:0000313" key="3">
    <source>
        <dbReference type="Proteomes" id="UP000504609"/>
    </source>
</evidence>
<feature type="region of interest" description="Disordered" evidence="1">
    <location>
        <begin position="349"/>
        <end position="375"/>
    </location>
</feature>
<evidence type="ECO:0000259" key="2">
    <source>
        <dbReference type="Pfam" id="PF13961"/>
    </source>
</evidence>
<evidence type="ECO:0000313" key="4">
    <source>
        <dbReference type="RefSeq" id="XP_022936199.1"/>
    </source>
</evidence>
<reference evidence="4" key="1">
    <citation type="submission" date="2025-08" db="UniProtKB">
        <authorList>
            <consortium name="RefSeq"/>
        </authorList>
    </citation>
    <scope>IDENTIFICATION</scope>
    <source>
        <tissue evidence="4">Young leaves</tissue>
    </source>
</reference>
<gene>
    <name evidence="4" type="primary">LOC111442874</name>
</gene>
<accession>A0A6J1F7M5</accession>
<dbReference type="PANTHER" id="PTHR35317:SF28">
    <property type="entry name" value="ZINC FINGER, CCHC-TYPE, RIBONUCLEASE H-LIKE DOMAIN, GAG-PRE-INTEGRASE DOMAIN PROTEIN-RELATED"/>
    <property type="match status" value="1"/>
</dbReference>
<dbReference type="GeneID" id="111442874"/>